<dbReference type="PANTHER" id="PTHR30619">
    <property type="entry name" value="DNA INTERNALIZATION/COMPETENCE PROTEIN COMEC/REC2"/>
    <property type="match status" value="1"/>
</dbReference>
<sequence>MRDLEIHAYNVGFGDAILIRIPVEGGGENDYRKVLIDCGNSLTKEGGNDDNLLLAMEAIYALTDGVLDLYIMTHEHMDHVQGLQLLKKRSNKAFSANRVWMTGSSQPGYYDTHENARKRFDLAKDFLNIAGDLYKGGLALRLPELETILAVNNPRKTADCVHLIREELTHADKVSYLNVDMDQNDVDAITPFDEAWFSILAPEEDTSAYYGRMQHLSFAGPAAAAAVTETVHQPPPGVSLSEFNQLVAARDRGLAANALMIDKAANNSSIVFVLHWQGRKLMFSADAEEKSWHFMRNRDLLEPVDFLKISHHGSHNGTPDHLFDTVLAGRDGARPIALVSTFPGQYNGVPLDDLLDKIATVADLRDTRDVHVGEAVVVTFPPWR</sequence>
<dbReference type="EMBL" id="FXXP01000001">
    <property type="protein sequence ID" value="SMX26309.1"/>
    <property type="molecule type" value="Genomic_DNA"/>
</dbReference>
<proteinExistence type="predicted"/>
<dbReference type="SUPFAM" id="SSF56281">
    <property type="entry name" value="Metallo-hydrolase/oxidoreductase"/>
    <property type="match status" value="1"/>
</dbReference>
<accession>A0A238J6U1</accession>
<dbReference type="RefSeq" id="WP_099242067.1">
    <property type="nucleotide sequence ID" value="NZ_FXXP01000001.1"/>
</dbReference>
<dbReference type="OrthoDB" id="7177610at2"/>
<organism evidence="1 2">
    <name type="scientific">Pelagimonas phthalicica</name>
    <dbReference type="NCBI Taxonomy" id="1037362"/>
    <lineage>
        <taxon>Bacteria</taxon>
        <taxon>Pseudomonadati</taxon>
        <taxon>Pseudomonadota</taxon>
        <taxon>Alphaproteobacteria</taxon>
        <taxon>Rhodobacterales</taxon>
        <taxon>Roseobacteraceae</taxon>
        <taxon>Pelagimonas</taxon>
    </lineage>
</organism>
<protein>
    <recommendedName>
        <fullName evidence="3">Metallo-beta-lactamase superfamily protein</fullName>
    </recommendedName>
</protein>
<evidence type="ECO:0000313" key="2">
    <source>
        <dbReference type="Proteomes" id="UP000225972"/>
    </source>
</evidence>
<dbReference type="InterPro" id="IPR036866">
    <property type="entry name" value="RibonucZ/Hydroxyglut_hydro"/>
</dbReference>
<reference evidence="2" key="1">
    <citation type="submission" date="2017-05" db="EMBL/GenBank/DDBJ databases">
        <authorList>
            <person name="Rodrigo-Torres L."/>
            <person name="Arahal R. D."/>
            <person name="Lucena T."/>
        </authorList>
    </citation>
    <scope>NUCLEOTIDE SEQUENCE [LARGE SCALE GENOMIC DNA]</scope>
    <source>
        <strain evidence="2">CECT 8649</strain>
    </source>
</reference>
<keyword evidence="2" id="KW-1185">Reference proteome</keyword>
<evidence type="ECO:0008006" key="3">
    <source>
        <dbReference type="Google" id="ProtNLM"/>
    </source>
</evidence>
<dbReference type="Proteomes" id="UP000225972">
    <property type="component" value="Unassembled WGS sequence"/>
</dbReference>
<gene>
    <name evidence="1" type="ORF">TRP8649_00382</name>
</gene>
<evidence type="ECO:0000313" key="1">
    <source>
        <dbReference type="EMBL" id="SMX26309.1"/>
    </source>
</evidence>
<name>A0A238J6U1_9RHOB</name>
<dbReference type="PANTHER" id="PTHR30619:SF1">
    <property type="entry name" value="RECOMBINATION PROTEIN 2"/>
    <property type="match status" value="1"/>
</dbReference>
<dbReference type="Gene3D" id="3.60.15.10">
    <property type="entry name" value="Ribonuclease Z/Hydroxyacylglutathione hydrolase-like"/>
    <property type="match status" value="1"/>
</dbReference>
<dbReference type="AlphaFoldDB" id="A0A238J6U1"/>
<dbReference type="InterPro" id="IPR052159">
    <property type="entry name" value="Competence_DNA_uptake"/>
</dbReference>